<dbReference type="RefSeq" id="WP_305423586.1">
    <property type="nucleotide sequence ID" value="NZ_CP117430.1"/>
</dbReference>
<protein>
    <submittedName>
        <fullName evidence="1">Uncharacterized protein</fullName>
    </submittedName>
</protein>
<evidence type="ECO:0000313" key="1">
    <source>
        <dbReference type="EMBL" id="WLI17715.1"/>
    </source>
</evidence>
<name>A0ABY9GPM5_9PSED</name>
<accession>A0ABY9GPM5</accession>
<gene>
    <name evidence="1" type="ORF">PSH88_26305</name>
</gene>
<proteinExistence type="predicted"/>
<organism evidence="1 2">
    <name type="scientific">Pseudomonas wuhanensis</name>
    <dbReference type="NCBI Taxonomy" id="2954098"/>
    <lineage>
        <taxon>Bacteria</taxon>
        <taxon>Pseudomonadati</taxon>
        <taxon>Pseudomonadota</taxon>
        <taxon>Gammaproteobacteria</taxon>
        <taxon>Pseudomonadales</taxon>
        <taxon>Pseudomonadaceae</taxon>
        <taxon>Pseudomonas</taxon>
    </lineage>
</organism>
<evidence type="ECO:0000313" key="2">
    <source>
        <dbReference type="Proteomes" id="UP001230768"/>
    </source>
</evidence>
<dbReference type="EMBL" id="CP117430">
    <property type="protein sequence ID" value="WLI17715.1"/>
    <property type="molecule type" value="Genomic_DNA"/>
</dbReference>
<sequence>MAREHLARLSGLYRRTTGVVNNLSDFCYRLTYILGEAQRYLQINHSGQTLGRASSSLRLVDFSLAEVKAMSDQILRTLNAVKKKAHDMSWAFFGPAAD</sequence>
<reference evidence="1 2" key="1">
    <citation type="submission" date="2023-02" db="EMBL/GenBank/DDBJ databases">
        <title>Evolution of Hrp T3SS in non-pathogenic Pseudomonas fluorescens.</title>
        <authorList>
            <person name="Liao K."/>
            <person name="Wei H."/>
            <person name="Gu Y."/>
        </authorList>
    </citation>
    <scope>NUCLEOTIDE SEQUENCE [LARGE SCALE GENOMIC DNA]</scope>
    <source>
        <strain evidence="1 2">FP607</strain>
    </source>
</reference>
<dbReference type="Proteomes" id="UP001230768">
    <property type="component" value="Chromosome"/>
</dbReference>
<keyword evidence="2" id="KW-1185">Reference proteome</keyword>